<evidence type="ECO:0000313" key="1">
    <source>
        <dbReference type="EMBL" id="MET4721690.1"/>
    </source>
</evidence>
<name>A0ABV2RZH8_BRAJP</name>
<accession>A0ABV2RZH8</accession>
<gene>
    <name evidence="1" type="ORF">ABIF63_005796</name>
</gene>
<dbReference type="EMBL" id="JBEPTQ010000002">
    <property type="protein sequence ID" value="MET4721690.1"/>
    <property type="molecule type" value="Genomic_DNA"/>
</dbReference>
<reference evidence="1 2" key="1">
    <citation type="submission" date="2024-06" db="EMBL/GenBank/DDBJ databases">
        <title>Genomic Encyclopedia of Type Strains, Phase V (KMG-V): Genome sequencing to study the core and pangenomes of soil and plant-associated prokaryotes.</title>
        <authorList>
            <person name="Whitman W."/>
        </authorList>
    </citation>
    <scope>NUCLEOTIDE SEQUENCE [LARGE SCALE GENOMIC DNA]</scope>
    <source>
        <strain evidence="1 2">USDA 160</strain>
    </source>
</reference>
<protein>
    <submittedName>
        <fullName evidence="1">Uncharacterized protein</fullName>
    </submittedName>
</protein>
<evidence type="ECO:0000313" key="2">
    <source>
        <dbReference type="Proteomes" id="UP001549291"/>
    </source>
</evidence>
<organism evidence="1 2">
    <name type="scientific">Bradyrhizobium japonicum</name>
    <dbReference type="NCBI Taxonomy" id="375"/>
    <lineage>
        <taxon>Bacteria</taxon>
        <taxon>Pseudomonadati</taxon>
        <taxon>Pseudomonadota</taxon>
        <taxon>Alphaproteobacteria</taxon>
        <taxon>Hyphomicrobiales</taxon>
        <taxon>Nitrobacteraceae</taxon>
        <taxon>Bradyrhizobium</taxon>
    </lineage>
</organism>
<keyword evidence="2" id="KW-1185">Reference proteome</keyword>
<proteinExistence type="predicted"/>
<dbReference type="Proteomes" id="UP001549291">
    <property type="component" value="Unassembled WGS sequence"/>
</dbReference>
<sequence length="29" mass="3252">MRLIRLYIGRLCFKLSLCLAIAGEKISGI</sequence>
<comment type="caution">
    <text evidence="1">The sequence shown here is derived from an EMBL/GenBank/DDBJ whole genome shotgun (WGS) entry which is preliminary data.</text>
</comment>